<dbReference type="RefSeq" id="WP_285618073.1">
    <property type="nucleotide sequence ID" value="NZ_BSTJ01000001.1"/>
</dbReference>
<dbReference type="GO" id="GO:0016491">
    <property type="term" value="F:oxidoreductase activity"/>
    <property type="evidence" value="ECO:0007669"/>
    <property type="project" value="UniProtKB-KW"/>
</dbReference>
<evidence type="ECO:0000313" key="3">
    <source>
        <dbReference type="EMBL" id="GLY72885.1"/>
    </source>
</evidence>
<dbReference type="Pfam" id="PF03807">
    <property type="entry name" value="F420_oxidored"/>
    <property type="match status" value="1"/>
</dbReference>
<dbReference type="Gene3D" id="3.40.50.720">
    <property type="entry name" value="NAD(P)-binding Rossmann-like Domain"/>
    <property type="match status" value="1"/>
</dbReference>
<accession>A0A9W6RDX5</accession>
<comment type="caution">
    <text evidence="3">The sequence shown here is derived from an EMBL/GenBank/DDBJ whole genome shotgun (WGS) entry which is preliminary data.</text>
</comment>
<proteinExistence type="predicted"/>
<reference evidence="3" key="1">
    <citation type="submission" date="2023-03" db="EMBL/GenBank/DDBJ databases">
        <title>Actinoallomurus iriomotensis NBRC 103681.</title>
        <authorList>
            <person name="Ichikawa N."/>
            <person name="Sato H."/>
            <person name="Tonouchi N."/>
        </authorList>
    </citation>
    <scope>NUCLEOTIDE SEQUENCE</scope>
    <source>
        <strain evidence="3">NBRC 103681</strain>
    </source>
</reference>
<keyword evidence="1" id="KW-0560">Oxidoreductase</keyword>
<protein>
    <submittedName>
        <fullName evidence="3">3-hydroxyisobutyrate dehydrogenase</fullName>
    </submittedName>
</protein>
<gene>
    <name evidence="3" type="ORF">Airi01_011520</name>
</gene>
<dbReference type="PANTHER" id="PTHR14239">
    <property type="entry name" value="DUDULIN-RELATED"/>
    <property type="match status" value="1"/>
</dbReference>
<name>A0A9W6RDX5_9ACTN</name>
<organism evidence="3 4">
    <name type="scientific">Actinoallomurus iriomotensis</name>
    <dbReference type="NCBI Taxonomy" id="478107"/>
    <lineage>
        <taxon>Bacteria</taxon>
        <taxon>Bacillati</taxon>
        <taxon>Actinomycetota</taxon>
        <taxon>Actinomycetes</taxon>
        <taxon>Streptosporangiales</taxon>
        <taxon>Thermomonosporaceae</taxon>
        <taxon>Actinoallomurus</taxon>
    </lineage>
</organism>
<dbReference type="InterPro" id="IPR051267">
    <property type="entry name" value="STEAP_metalloreductase"/>
</dbReference>
<dbReference type="InterPro" id="IPR036291">
    <property type="entry name" value="NAD(P)-bd_dom_sf"/>
</dbReference>
<dbReference type="Proteomes" id="UP001165135">
    <property type="component" value="Unassembled WGS sequence"/>
</dbReference>
<evidence type="ECO:0000313" key="4">
    <source>
        <dbReference type="Proteomes" id="UP001165135"/>
    </source>
</evidence>
<dbReference type="InterPro" id="IPR028939">
    <property type="entry name" value="P5C_Rdtase_cat_N"/>
</dbReference>
<evidence type="ECO:0000259" key="2">
    <source>
        <dbReference type="Pfam" id="PF03807"/>
    </source>
</evidence>
<dbReference type="SUPFAM" id="SSF51735">
    <property type="entry name" value="NAD(P)-binding Rossmann-fold domains"/>
    <property type="match status" value="1"/>
</dbReference>
<dbReference type="AlphaFoldDB" id="A0A9W6RDX5"/>
<sequence length="254" mass="26981">MRIGIIGTGSIGAGLTLKLSAAGHAVQVANTREPGSMTKLAEESGAVATTLDEVGRDVEVLITSIPFGRMPDLKPIIDRLPGDVPVADTSNYYPHRDGRIEEIDDGKPEGVWIEQQLGRPVVRAWNSLVQTTLAAKGRPKGAADRLAVPVAGTDPAAKQLVMGLVDDTGFDPVDAGTVEDTWRMQASTPAYCTELNAEQLRKALALADHDAAMVRREAVLAIIGSWEPGGSIFEDIVALNRAAAGLHRLLGQYE</sequence>
<dbReference type="EMBL" id="BSTJ01000001">
    <property type="protein sequence ID" value="GLY72885.1"/>
    <property type="molecule type" value="Genomic_DNA"/>
</dbReference>
<evidence type="ECO:0000256" key="1">
    <source>
        <dbReference type="ARBA" id="ARBA00023002"/>
    </source>
</evidence>
<feature type="domain" description="Pyrroline-5-carboxylate reductase catalytic N-terminal" evidence="2">
    <location>
        <begin position="2"/>
        <end position="91"/>
    </location>
</feature>